<feature type="non-terminal residue" evidence="6">
    <location>
        <position position="412"/>
    </location>
</feature>
<organism evidence="6">
    <name type="scientific">Lepeophtheirus salmonis</name>
    <name type="common">Salmon louse</name>
    <name type="synonym">Caligus salmonis</name>
    <dbReference type="NCBI Taxonomy" id="72036"/>
    <lineage>
        <taxon>Eukaryota</taxon>
        <taxon>Metazoa</taxon>
        <taxon>Ecdysozoa</taxon>
        <taxon>Arthropoda</taxon>
        <taxon>Crustacea</taxon>
        <taxon>Multicrustacea</taxon>
        <taxon>Hexanauplia</taxon>
        <taxon>Copepoda</taxon>
        <taxon>Siphonostomatoida</taxon>
        <taxon>Caligidae</taxon>
        <taxon>Lepeophtheirus</taxon>
    </lineage>
</organism>
<keyword evidence="3" id="KW-0812">Transmembrane</keyword>
<dbReference type="InterPro" id="IPR055355">
    <property type="entry name" value="ZP-C"/>
</dbReference>
<protein>
    <recommendedName>
        <fullName evidence="5">ZP domain-containing protein</fullName>
    </recommendedName>
</protein>
<evidence type="ECO:0000259" key="5">
    <source>
        <dbReference type="PROSITE" id="PS51034"/>
    </source>
</evidence>
<keyword evidence="3" id="KW-0472">Membrane</keyword>
<dbReference type="PROSITE" id="PS51034">
    <property type="entry name" value="ZP_2"/>
    <property type="match status" value="1"/>
</dbReference>
<dbReference type="PANTHER" id="PTHR46560:SF9">
    <property type="entry name" value="ZP DOMAIN-CONTAINING PROTEIN"/>
    <property type="match status" value="1"/>
</dbReference>
<keyword evidence="3" id="KW-1133">Transmembrane helix</keyword>
<feature type="region of interest" description="Disordered" evidence="2">
    <location>
        <begin position="388"/>
        <end position="412"/>
    </location>
</feature>
<keyword evidence="1" id="KW-1015">Disulfide bond</keyword>
<dbReference type="InterPro" id="IPR042235">
    <property type="entry name" value="ZP-C_dom"/>
</dbReference>
<evidence type="ECO:0000256" key="3">
    <source>
        <dbReference type="SAM" id="Phobius"/>
    </source>
</evidence>
<feature type="domain" description="ZP" evidence="5">
    <location>
        <begin position="40"/>
        <end position="279"/>
    </location>
</feature>
<accession>A0A0K2T3E5</accession>
<feature type="transmembrane region" description="Helical" evidence="3">
    <location>
        <begin position="324"/>
        <end position="348"/>
    </location>
</feature>
<feature type="chain" id="PRO_5005487367" description="ZP domain-containing protein" evidence="4">
    <location>
        <begin position="21"/>
        <end position="412"/>
    </location>
</feature>
<evidence type="ECO:0000256" key="2">
    <source>
        <dbReference type="SAM" id="MobiDB-lite"/>
    </source>
</evidence>
<evidence type="ECO:0000256" key="1">
    <source>
        <dbReference type="ARBA" id="ARBA00023157"/>
    </source>
</evidence>
<dbReference type="PANTHER" id="PTHR46560">
    <property type="entry name" value="CYPHER, ISOFORM B"/>
    <property type="match status" value="1"/>
</dbReference>
<dbReference type="Gene3D" id="2.60.40.4100">
    <property type="entry name" value="Zona pellucida, ZP-C domain"/>
    <property type="match status" value="1"/>
</dbReference>
<dbReference type="AlphaFoldDB" id="A0A0K2T3E5"/>
<dbReference type="OrthoDB" id="8171348at2759"/>
<dbReference type="InterPro" id="IPR001507">
    <property type="entry name" value="ZP_dom"/>
</dbReference>
<evidence type="ECO:0000313" key="6">
    <source>
        <dbReference type="EMBL" id="CDW20599.1"/>
    </source>
</evidence>
<dbReference type="Pfam" id="PF00100">
    <property type="entry name" value="Zona_pellucida"/>
    <property type="match status" value="1"/>
</dbReference>
<proteinExistence type="predicted"/>
<dbReference type="SMART" id="SM00241">
    <property type="entry name" value="ZP"/>
    <property type="match status" value="1"/>
</dbReference>
<keyword evidence="4" id="KW-0732">Signal</keyword>
<feature type="signal peptide" evidence="4">
    <location>
        <begin position="1"/>
        <end position="20"/>
    </location>
</feature>
<dbReference type="EMBL" id="HACA01003238">
    <property type="protein sequence ID" value="CDW20599.1"/>
    <property type="molecule type" value="Transcribed_RNA"/>
</dbReference>
<name>A0A0K2T3E5_LEPSM</name>
<evidence type="ECO:0000256" key="4">
    <source>
        <dbReference type="SAM" id="SignalP"/>
    </source>
</evidence>
<reference evidence="6" key="1">
    <citation type="submission" date="2014-05" db="EMBL/GenBank/DDBJ databases">
        <authorList>
            <person name="Chronopoulou M."/>
        </authorList>
    </citation>
    <scope>NUCLEOTIDE SEQUENCE</scope>
    <source>
        <tissue evidence="6">Whole organism</tissue>
    </source>
</reference>
<feature type="compositionally biased region" description="Low complexity" evidence="2">
    <location>
        <begin position="388"/>
        <end position="398"/>
    </location>
</feature>
<sequence length="412" mass="45672">MAQINLFTSILLQLLVLTFGQDNCKTPLNHNDFSPCIIAQCIGDTINITVNTLKPFEGIVHGPNRTENGCFVRGRGGLKTSFRIDIPQSNELASSSSSGSALNQTSKCGVKYNSRTNEYYILLVVREHSTIELAKDKHYFVGCKSSGYTNSLNEKSLVKLRVTRPEDTDNRAVSLVLEGQEYKLAVNTINPDESLDLMIHSCFAFSERGDDRQELINKHGCPVNDILMSEFTYSETKGMASADLYMFRLPSSNKTYFQCDVTLCKGCPRPDCSQNFGKNEDLIIGSNSTLTTSTSVFVVEPGTPGSADGLLFCPVASESNADDYIKYLCIAFGVLFLIMSLINICLCFTMTCSCTKSEVIEKEPSIYSIYDSQYGYANGKAYGSESEYGSEYGAVDNQNYEEDDEYDERRPP</sequence>